<gene>
    <name evidence="11 13" type="primary">alaS</name>
    <name evidence="13" type="ORF">TPPER_00085</name>
</gene>
<dbReference type="EMBL" id="MKGN01000009">
    <property type="protein sequence ID" value="PHN16300.1"/>
    <property type="molecule type" value="Genomic_DNA"/>
</dbReference>
<comment type="caution">
    <text evidence="13">The sequence shown here is derived from an EMBL/GenBank/DDBJ whole genome shotgun (WGS) entry which is preliminary data.</text>
</comment>
<dbReference type="Proteomes" id="UP000222818">
    <property type="component" value="Unassembled WGS sequence"/>
</dbReference>
<dbReference type="Gene3D" id="3.30.930.10">
    <property type="entry name" value="Bira Bifunctional Protein, Domain 2"/>
    <property type="match status" value="1"/>
</dbReference>
<keyword evidence="3 11" id="KW-0436">Ligase</keyword>
<dbReference type="Gene3D" id="3.10.310.40">
    <property type="match status" value="1"/>
</dbReference>
<evidence type="ECO:0000256" key="1">
    <source>
        <dbReference type="ARBA" id="ARBA00008226"/>
    </source>
</evidence>
<keyword evidence="14" id="KW-1185">Reference proteome</keyword>
<dbReference type="InterPro" id="IPR050058">
    <property type="entry name" value="Ala-tRNA_ligase"/>
</dbReference>
<dbReference type="InterPro" id="IPR012947">
    <property type="entry name" value="tRNA_SAD"/>
</dbReference>
<dbReference type="Gene3D" id="2.40.30.130">
    <property type="match status" value="1"/>
</dbReference>
<feature type="domain" description="Alanyl-transfer RNA synthetases family profile" evidence="12">
    <location>
        <begin position="3"/>
        <end position="713"/>
    </location>
</feature>
<evidence type="ECO:0000259" key="12">
    <source>
        <dbReference type="PROSITE" id="PS50860"/>
    </source>
</evidence>
<evidence type="ECO:0000256" key="10">
    <source>
        <dbReference type="ARBA" id="ARBA00023146"/>
    </source>
</evidence>
<dbReference type="PANTHER" id="PTHR11777">
    <property type="entry name" value="ALANYL-TRNA SYNTHETASE"/>
    <property type="match status" value="1"/>
</dbReference>
<dbReference type="AlphaFoldDB" id="A0A2G0V753"/>
<keyword evidence="2 11" id="KW-0820">tRNA-binding</keyword>
<evidence type="ECO:0000313" key="13">
    <source>
        <dbReference type="EMBL" id="PHN16300.1"/>
    </source>
</evidence>
<evidence type="ECO:0000256" key="5">
    <source>
        <dbReference type="ARBA" id="ARBA00022741"/>
    </source>
</evidence>
<dbReference type="Gene3D" id="3.30.980.10">
    <property type="entry name" value="Threonyl-trna Synthetase, Chain A, domain 2"/>
    <property type="match status" value="1"/>
</dbReference>
<dbReference type="NCBIfam" id="TIGR00344">
    <property type="entry name" value="alaS"/>
    <property type="match status" value="1"/>
</dbReference>
<keyword evidence="9 11" id="KW-0648">Protein biosynthesis</keyword>
<evidence type="ECO:0000256" key="6">
    <source>
        <dbReference type="ARBA" id="ARBA00022833"/>
    </source>
</evidence>
<dbReference type="HAMAP" id="MF_00036_B">
    <property type="entry name" value="Ala_tRNA_synth_B"/>
    <property type="match status" value="1"/>
</dbReference>
<evidence type="ECO:0000256" key="9">
    <source>
        <dbReference type="ARBA" id="ARBA00022917"/>
    </source>
</evidence>
<evidence type="ECO:0000256" key="8">
    <source>
        <dbReference type="ARBA" id="ARBA00022884"/>
    </source>
</evidence>
<feature type="binding site" evidence="11">
    <location>
        <position position="670"/>
    </location>
    <ligand>
        <name>Zn(2+)</name>
        <dbReference type="ChEBI" id="CHEBI:29105"/>
    </ligand>
</feature>
<comment type="domain">
    <text evidence="11">Consists of three domains; the N-terminal catalytic domain, the editing domain and the C-terminal C-Ala domain. The editing domain removes incorrectly charged amino acids, while the C-Ala domain, along with tRNA(Ala), serves as a bridge to cooperatively bring together the editing and aminoacylation centers thus stimulating deacylation of misacylated tRNAs.</text>
</comment>
<comment type="catalytic activity">
    <reaction evidence="11">
        <text>tRNA(Ala) + L-alanine + ATP = L-alanyl-tRNA(Ala) + AMP + diphosphate</text>
        <dbReference type="Rhea" id="RHEA:12540"/>
        <dbReference type="Rhea" id="RHEA-COMP:9657"/>
        <dbReference type="Rhea" id="RHEA-COMP:9923"/>
        <dbReference type="ChEBI" id="CHEBI:30616"/>
        <dbReference type="ChEBI" id="CHEBI:33019"/>
        <dbReference type="ChEBI" id="CHEBI:57972"/>
        <dbReference type="ChEBI" id="CHEBI:78442"/>
        <dbReference type="ChEBI" id="CHEBI:78497"/>
        <dbReference type="ChEBI" id="CHEBI:456215"/>
        <dbReference type="EC" id="6.1.1.7"/>
    </reaction>
</comment>
<dbReference type="SMART" id="SM00863">
    <property type="entry name" value="tRNA_SAD"/>
    <property type="match status" value="1"/>
</dbReference>
<feature type="binding site" evidence="11">
    <location>
        <position position="674"/>
    </location>
    <ligand>
        <name>Zn(2+)</name>
        <dbReference type="ChEBI" id="CHEBI:29105"/>
    </ligand>
</feature>
<dbReference type="InterPro" id="IPR018162">
    <property type="entry name" value="Ala-tRNA-ligase_IIc_anticod-bd"/>
</dbReference>
<keyword evidence="10 11" id="KW-0030">Aminoacyl-tRNA synthetase</keyword>
<evidence type="ECO:0000256" key="7">
    <source>
        <dbReference type="ARBA" id="ARBA00022840"/>
    </source>
</evidence>
<dbReference type="OrthoDB" id="9803884at2"/>
<comment type="subcellular location">
    <subcellularLocation>
        <location evidence="11">Cytoplasm</location>
    </subcellularLocation>
</comment>
<keyword evidence="7 11" id="KW-0067">ATP-binding</keyword>
<keyword evidence="8 11" id="KW-0694">RNA-binding</keyword>
<dbReference type="GO" id="GO:0004813">
    <property type="term" value="F:alanine-tRNA ligase activity"/>
    <property type="evidence" value="ECO:0007669"/>
    <property type="project" value="UniProtKB-UniRule"/>
</dbReference>
<organism evidence="13 14">
    <name type="scientific">Candidatus Tremblayella phenacoccinincola</name>
    <dbReference type="NCBI Taxonomy" id="1010676"/>
    <lineage>
        <taxon>Bacteria</taxon>
        <taxon>Pseudomonadati</taxon>
        <taxon>Pseudomonadota</taxon>
        <taxon>Betaproteobacteria</taxon>
        <taxon>Candidatus Tremblayella</taxon>
    </lineage>
</organism>
<sequence length="878" mass="101010">MDKSIKAIKNMFLNFFKKETHIVLESSPIIPNNGSSLLFTNAGMNQFKDIYLDIERAIYSKVATSQYCLRLGGKHNDLNAVGFTNRHHTLFEMLGNFSFGFYFKYETIRLAWKLLTSERWFNIHKDKLLVTVYYLDREAYDIWTKDIGMPKEKVFIIADTNKKEPYSSDNFWYMGDIGPCGPCSEVFYDYGEHMVEKGCGSRYVEVWNLVFMQYNRQHNNLMIPLDKPSVDTGMGLERIAAVLQKAVSTFKTDIFSNTIAIIKRELNISYLNDYMCVIADHIRTCFYIIKAGIYPSNEGRGYVLRRVIRRMIRYLNLLGIEKACIYMLVYVLKDIFIDYFEDRHISIKHIETIILYEEVRYYKAIIKGLEVLLNNINRKDVKGVLDGKAAFYIYDTYGLPVEFIFEICIEKAINIDKARLIRYIALHKSIYRKDILICSSEKPSEEPYIKATCIYVGYNKLEYIGLIKDIFIRKAKVGSIYEGQYGSLILTKTAYYPETSGQAGDIGELKTIKGLFKVTNTKLYNKTILHIGKVIYGFFSLKETVLMNVDAVYRKAIKANHSAVHILTKVLCSYIKKNLIQKDTYIESNYIRLDYICGKEAGKPFLLNNEEAILIEEEVNEQLVTNMLTVSKLSSFIDGSEYIRSNIISMHSYVSIVRVVNIYGLSIELCKGMHTKRSGSIGIIYITAQYNLSKASIRIEAVTGVSSIWFVVNNKAMLKKLKEVANSNEAMLCAQLVHIKAEHNRLEREVIYIRNTHISFYIESLIKELKDYKDNIVVKTIGSFYTSYIYLITKCLIDKLRAKVIILNAKQGNSVRFIIGITDDLLCYIKAKDILDYLRPSLSSKGGGSLKIVQGVGEFIVFKKEIQSVSNIILTKLR</sequence>
<dbReference type="GO" id="GO:0002161">
    <property type="term" value="F:aminoacyl-tRNA deacylase activity"/>
    <property type="evidence" value="ECO:0007669"/>
    <property type="project" value="TreeGrafter"/>
</dbReference>
<dbReference type="SUPFAM" id="SSF50447">
    <property type="entry name" value="Translation proteins"/>
    <property type="match status" value="1"/>
</dbReference>
<proteinExistence type="inferred from homology"/>
<dbReference type="GO" id="GO:0008270">
    <property type="term" value="F:zinc ion binding"/>
    <property type="evidence" value="ECO:0007669"/>
    <property type="project" value="UniProtKB-UniRule"/>
</dbReference>
<keyword evidence="4 11" id="KW-0479">Metal-binding</keyword>
<dbReference type="GO" id="GO:0005829">
    <property type="term" value="C:cytosol"/>
    <property type="evidence" value="ECO:0007669"/>
    <property type="project" value="TreeGrafter"/>
</dbReference>
<evidence type="ECO:0000256" key="4">
    <source>
        <dbReference type="ARBA" id="ARBA00022723"/>
    </source>
</evidence>
<dbReference type="SUPFAM" id="SSF55681">
    <property type="entry name" value="Class II aaRS and biotin synthetases"/>
    <property type="match status" value="1"/>
</dbReference>
<evidence type="ECO:0000256" key="3">
    <source>
        <dbReference type="ARBA" id="ARBA00022598"/>
    </source>
</evidence>
<feature type="binding site" evidence="11">
    <location>
        <position position="565"/>
    </location>
    <ligand>
        <name>Zn(2+)</name>
        <dbReference type="ChEBI" id="CHEBI:29105"/>
    </ligand>
</feature>
<feature type="binding site" evidence="11">
    <location>
        <position position="561"/>
    </location>
    <ligand>
        <name>Zn(2+)</name>
        <dbReference type="ChEBI" id="CHEBI:29105"/>
    </ligand>
</feature>
<keyword evidence="6 11" id="KW-0862">Zinc</keyword>
<evidence type="ECO:0000256" key="2">
    <source>
        <dbReference type="ARBA" id="ARBA00022555"/>
    </source>
</evidence>
<evidence type="ECO:0000256" key="11">
    <source>
        <dbReference type="HAMAP-Rule" id="MF_00036"/>
    </source>
</evidence>
<dbReference type="InterPro" id="IPR018163">
    <property type="entry name" value="Thr/Ala-tRNA-synth_IIc_edit"/>
</dbReference>
<dbReference type="InterPro" id="IPR018164">
    <property type="entry name" value="Ala-tRNA-synth_IIc_N"/>
</dbReference>
<dbReference type="InterPro" id="IPR009000">
    <property type="entry name" value="Transl_B-barrel_sf"/>
</dbReference>
<dbReference type="PRINTS" id="PR00980">
    <property type="entry name" value="TRNASYNTHALA"/>
</dbReference>
<dbReference type="RefSeq" id="WP_099336828.1">
    <property type="nucleotide sequence ID" value="NZ_MKGN01000009.1"/>
</dbReference>
<keyword evidence="5 11" id="KW-0547">Nucleotide-binding</keyword>
<dbReference type="Pfam" id="PF07973">
    <property type="entry name" value="tRNA_SAD"/>
    <property type="match status" value="1"/>
</dbReference>
<dbReference type="GO" id="GO:0006419">
    <property type="term" value="P:alanyl-tRNA aminoacylation"/>
    <property type="evidence" value="ECO:0007669"/>
    <property type="project" value="UniProtKB-UniRule"/>
</dbReference>
<accession>A0A2G0V753</accession>
<protein>
    <recommendedName>
        <fullName evidence="11">Alanine--tRNA ligase</fullName>
        <ecNumber evidence="11">6.1.1.7</ecNumber>
    </recommendedName>
    <alternativeName>
        <fullName evidence="11">Alanyl-tRNA synthetase</fullName>
        <shortName evidence="11">AlaRS</shortName>
    </alternativeName>
</protein>
<dbReference type="InterPro" id="IPR018165">
    <property type="entry name" value="Ala-tRNA-synth_IIc_core"/>
</dbReference>
<evidence type="ECO:0000313" key="14">
    <source>
        <dbReference type="Proteomes" id="UP000222818"/>
    </source>
</evidence>
<dbReference type="Pfam" id="PF01411">
    <property type="entry name" value="tRNA-synt_2c"/>
    <property type="match status" value="1"/>
</dbReference>
<dbReference type="InterPro" id="IPR023033">
    <property type="entry name" value="Ala_tRNA_ligase_euk/bac"/>
</dbReference>
<dbReference type="CDD" id="cd00673">
    <property type="entry name" value="AlaRS_core"/>
    <property type="match status" value="1"/>
</dbReference>
<dbReference type="EC" id="6.1.1.7" evidence="11"/>
<keyword evidence="11" id="KW-0963">Cytoplasm</keyword>
<dbReference type="PROSITE" id="PS50860">
    <property type="entry name" value="AA_TRNA_LIGASE_II_ALA"/>
    <property type="match status" value="1"/>
</dbReference>
<reference evidence="13 14" key="1">
    <citation type="journal article" date="2017" name="ISME J.">
        <title>Tremblaya phenacola PPER: an evolutionary beta-gammaproteobacterium collage.</title>
        <authorList>
            <person name="Gil R."/>
            <person name="Vargas-Chavez C."/>
            <person name="Lopez-Madrigal S."/>
            <person name="Santos-Garcia D."/>
            <person name="Latorre A."/>
            <person name="Moya A."/>
        </authorList>
    </citation>
    <scope>NUCLEOTIDE SEQUENCE [LARGE SCALE GENOMIC DNA]</scope>
    <source>
        <strain evidence="13 14">PPER</strain>
    </source>
</reference>
<dbReference type="PANTHER" id="PTHR11777:SF9">
    <property type="entry name" value="ALANINE--TRNA LIGASE, CYTOPLASMIC"/>
    <property type="match status" value="1"/>
</dbReference>
<comment type="cofactor">
    <cofactor evidence="11">
        <name>Zn(2+)</name>
        <dbReference type="ChEBI" id="CHEBI:29105"/>
    </cofactor>
    <text evidence="11">Binds 1 zinc ion per subunit.</text>
</comment>
<dbReference type="InterPro" id="IPR045864">
    <property type="entry name" value="aa-tRNA-synth_II/BPL/LPL"/>
</dbReference>
<comment type="function">
    <text evidence="11">Catalyzes the attachment of alanine to tRNA(Ala) in a two-step reaction: alanine is first activated by ATP to form Ala-AMP and then transferred to the acceptor end of tRNA(Ala). Also edits incorrectly charged Ser-tRNA(Ala) and Gly-tRNA(Ala) via its editing domain.</text>
</comment>
<comment type="similarity">
    <text evidence="1 11">Belongs to the class-II aminoacyl-tRNA synthetase family.</text>
</comment>
<dbReference type="SUPFAM" id="SSF101353">
    <property type="entry name" value="Putative anticodon-binding domain of alanyl-tRNA synthetase (AlaRS)"/>
    <property type="match status" value="1"/>
</dbReference>
<dbReference type="GO" id="GO:0005524">
    <property type="term" value="F:ATP binding"/>
    <property type="evidence" value="ECO:0007669"/>
    <property type="project" value="UniProtKB-UniRule"/>
</dbReference>
<dbReference type="GO" id="GO:0045892">
    <property type="term" value="P:negative regulation of DNA-templated transcription"/>
    <property type="evidence" value="ECO:0007669"/>
    <property type="project" value="TreeGrafter"/>
</dbReference>
<name>A0A2G0V753_9PROT</name>
<dbReference type="SUPFAM" id="SSF55186">
    <property type="entry name" value="ThrRS/AlaRS common domain"/>
    <property type="match status" value="1"/>
</dbReference>
<dbReference type="InterPro" id="IPR002318">
    <property type="entry name" value="Ala-tRNA-lgiase_IIc"/>
</dbReference>
<dbReference type="GO" id="GO:0000049">
    <property type="term" value="F:tRNA binding"/>
    <property type="evidence" value="ECO:0007669"/>
    <property type="project" value="UniProtKB-KW"/>
</dbReference>